<reference evidence="10 12" key="3">
    <citation type="submission" date="2018-10" db="EMBL/GenBank/DDBJ databases">
        <title>GWAS and RNA-Seq identify cryptic mechanisms of antimicrobial resistance in Acinetobacter baumannii.</title>
        <authorList>
            <person name="Sahl J.W."/>
        </authorList>
    </citation>
    <scope>NUCLEOTIDE SEQUENCE [LARGE SCALE GENOMIC DNA]</scope>
    <source>
        <strain evidence="10 12">TG28175</strain>
    </source>
</reference>
<dbReference type="Proteomes" id="UP000461234">
    <property type="component" value="Unassembled WGS sequence"/>
</dbReference>
<keyword evidence="3 7" id="KW-0732">Signal</keyword>
<evidence type="ECO:0000313" key="12">
    <source>
        <dbReference type="Proteomes" id="UP000280073"/>
    </source>
</evidence>
<dbReference type="EMBL" id="CP008706">
    <property type="protein sequence ID" value="AKA32537.1"/>
    <property type="molecule type" value="Genomic_DNA"/>
</dbReference>
<dbReference type="AlphaFoldDB" id="A0A0D5YJY5"/>
<dbReference type="SUPFAM" id="SSF53850">
    <property type="entry name" value="Periplasmic binding protein-like II"/>
    <property type="match status" value="1"/>
</dbReference>
<evidence type="ECO:0000256" key="4">
    <source>
        <dbReference type="ARBA" id="ARBA00023136"/>
    </source>
</evidence>
<evidence type="ECO:0000313" key="13">
    <source>
        <dbReference type="Proteomes" id="UP000461234"/>
    </source>
</evidence>
<dbReference type="PROSITE" id="PS51257">
    <property type="entry name" value="PROKAR_LIPOPROTEIN"/>
    <property type="match status" value="1"/>
</dbReference>
<keyword evidence="4" id="KW-0472">Membrane</keyword>
<evidence type="ECO:0000256" key="1">
    <source>
        <dbReference type="ARBA" id="ARBA00004635"/>
    </source>
</evidence>
<dbReference type="Proteomes" id="UP000032746">
    <property type="component" value="Chromosome"/>
</dbReference>
<accession>A0A0D5YJY5</accession>
<dbReference type="GO" id="GO:0016020">
    <property type="term" value="C:membrane"/>
    <property type="evidence" value="ECO:0007669"/>
    <property type="project" value="UniProtKB-SubCell"/>
</dbReference>
<dbReference type="RefSeq" id="WP_000732866.1">
    <property type="nucleotide sequence ID" value="NZ_AP031576.1"/>
</dbReference>
<dbReference type="SMR" id="A0A0D5YJY5"/>
<proteinExistence type="inferred from homology"/>
<dbReference type="Gene3D" id="3.40.190.10">
    <property type="entry name" value="Periplasmic binding protein-like II"/>
    <property type="match status" value="2"/>
</dbReference>
<evidence type="ECO:0000313" key="10">
    <source>
        <dbReference type="EMBL" id="RSR62439.1"/>
    </source>
</evidence>
<keyword evidence="6 9" id="KW-0449">Lipoprotein</keyword>
<dbReference type="PANTHER" id="PTHR30429:SF3">
    <property type="entry name" value="LIPOPROTEIN"/>
    <property type="match status" value="1"/>
</dbReference>
<evidence type="ECO:0000256" key="2">
    <source>
        <dbReference type="ARBA" id="ARBA00008973"/>
    </source>
</evidence>
<dbReference type="PANTHER" id="PTHR30429">
    <property type="entry name" value="D-METHIONINE-BINDING LIPOPROTEIN METQ"/>
    <property type="match status" value="1"/>
</dbReference>
<evidence type="ECO:0000256" key="6">
    <source>
        <dbReference type="ARBA" id="ARBA00023288"/>
    </source>
</evidence>
<protein>
    <submittedName>
        <fullName evidence="9">NLPA lipoprotein</fullName>
    </submittedName>
</protein>
<dbReference type="CDD" id="cd13596">
    <property type="entry name" value="PBP2_lipoprotein_GmpC"/>
    <property type="match status" value="1"/>
</dbReference>
<comment type="subcellular location">
    <subcellularLocation>
        <location evidence="1">Membrane</location>
        <topology evidence="1">Lipid-anchor</topology>
    </subcellularLocation>
</comment>
<feature type="signal peptide" evidence="7">
    <location>
        <begin position="1"/>
        <end position="18"/>
    </location>
</feature>
<dbReference type="InterPro" id="IPR004872">
    <property type="entry name" value="Lipoprotein_NlpA"/>
</dbReference>
<dbReference type="OMA" id="QDNKAHN"/>
<evidence type="ECO:0000256" key="7">
    <source>
        <dbReference type="SAM" id="SignalP"/>
    </source>
</evidence>
<dbReference type="EMBL" id="WIOC01000012">
    <property type="protein sequence ID" value="MQR49923.1"/>
    <property type="molecule type" value="Genomic_DNA"/>
</dbReference>
<keyword evidence="5" id="KW-0564">Palmitate</keyword>
<gene>
    <name evidence="8" type="ORF">ABUW_2820</name>
    <name evidence="10" type="ORF">EA686_04335</name>
    <name evidence="9" type="ORF">F2P40_11405</name>
</gene>
<dbReference type="OrthoDB" id="9812878at2"/>
<dbReference type="Pfam" id="PF03180">
    <property type="entry name" value="Lipoprotein_9"/>
    <property type="match status" value="1"/>
</dbReference>
<evidence type="ECO:0000313" key="11">
    <source>
        <dbReference type="Proteomes" id="UP000032746"/>
    </source>
</evidence>
<evidence type="ECO:0000313" key="9">
    <source>
        <dbReference type="EMBL" id="MQR49923.1"/>
    </source>
</evidence>
<dbReference type="EMBL" id="RFDI01000154">
    <property type="protein sequence ID" value="RSR62439.1"/>
    <property type="molecule type" value="Genomic_DNA"/>
</dbReference>
<sequence>MKKLFSVLFSASVLTLTACNKQPAQTENTAAAAKDKTESVRTIKLVSTGSDTDVWKYVATLPETAQAGIKLEVTNLTDYVVLNTSVASGEQDVNAFQSFNYLAAYNASNTAKVAAVATTYLEPMGIYANKVKSVEEFPQGATIAIPNDTANEARALTLLQSAKLIKLKPDFDPVKGTTNDVVENPKNLQLKPIQMTTAVRVKNDVDAIVLGNTLALEGGLNVMKDAIFREPIDQSTKLYVNLLGVAEANKNDPIYTKLGELYHLPKVQKFVNEKFGGTKVEVNKPVSEFADIK</sequence>
<evidence type="ECO:0000256" key="5">
    <source>
        <dbReference type="ARBA" id="ARBA00023139"/>
    </source>
</evidence>
<name>A0A0D5YJY5_ACIBA</name>
<evidence type="ECO:0000256" key="3">
    <source>
        <dbReference type="ARBA" id="ARBA00022729"/>
    </source>
</evidence>
<reference evidence="11" key="2">
    <citation type="submission" date="2015-03" db="EMBL/GenBank/DDBJ databases">
        <authorList>
            <person name="Gallagher L.A."/>
            <person name="Hayden H.S."/>
            <person name="Weiss E.J."/>
            <person name="Hager K.R."/>
            <person name="Ramage E."/>
            <person name="Radey M.R."/>
            <person name="Bydalek R."/>
            <person name="Manoil C."/>
            <person name="Miller S.I."/>
            <person name="Brittnacher M.J."/>
        </authorList>
    </citation>
    <scope>NUCLEOTIDE SEQUENCE [LARGE SCALE GENOMIC DNA]</scope>
    <source>
        <strain evidence="11">AB5075-UW</strain>
    </source>
</reference>
<dbReference type="PATRIC" id="fig|470.1314.peg.800"/>
<dbReference type="Proteomes" id="UP000280073">
    <property type="component" value="Unassembled WGS sequence"/>
</dbReference>
<organism evidence="8 11">
    <name type="scientific">Acinetobacter baumannii</name>
    <dbReference type="NCBI Taxonomy" id="470"/>
    <lineage>
        <taxon>Bacteria</taxon>
        <taxon>Pseudomonadati</taxon>
        <taxon>Pseudomonadota</taxon>
        <taxon>Gammaproteobacteria</taxon>
        <taxon>Moraxellales</taxon>
        <taxon>Moraxellaceae</taxon>
        <taxon>Acinetobacter</taxon>
        <taxon>Acinetobacter calcoaceticus/baumannii complex</taxon>
    </lineage>
</organism>
<reference evidence="9 13" key="4">
    <citation type="submission" date="2019-10" db="EMBL/GenBank/DDBJ databases">
        <title>Genetic environment of the oxa23 gene and comparative analysis of carbapenem resistant Acinetobacter baumannii isolates belonging to global clone 1, lineage 2 recovered in a burns hospital outbreak in 2012-2013.</title>
        <authorList>
            <person name="Douraghi M."/>
            <person name="Aris P."/>
            <person name="Kenyon J."/>
            <person name="Hamidian M."/>
        </authorList>
    </citation>
    <scope>NUCLEOTIDE SEQUENCE [LARGE SCALE GENOMIC DNA]</scope>
    <source>
        <strain evidence="9 13">ABS103</strain>
    </source>
</reference>
<reference evidence="8 11" key="1">
    <citation type="journal article" date="2015" name="J. Bacteriol.">
        <title>Resources for Genetic and Genomic Analysis of Emerging Pathogen Acinetobacter baumannii.</title>
        <authorList>
            <person name="Gallagher L.A."/>
            <person name="Ramage E."/>
            <person name="Weiss E.J."/>
            <person name="Radey M."/>
            <person name="Hayden H.S."/>
            <person name="Held K.G."/>
            <person name="Huse H.K."/>
            <person name="Zurawski D.V."/>
            <person name="Brittnacher M.J."/>
            <person name="Manoil C."/>
        </authorList>
    </citation>
    <scope>NUCLEOTIDE SEQUENCE [LARGE SCALE GENOMIC DNA]</scope>
    <source>
        <strain evidence="8 11">AB5075-UW</strain>
    </source>
</reference>
<evidence type="ECO:0000313" key="8">
    <source>
        <dbReference type="EMBL" id="AKA32537.1"/>
    </source>
</evidence>
<feature type="chain" id="PRO_5015035817" evidence="7">
    <location>
        <begin position="19"/>
        <end position="293"/>
    </location>
</feature>
<comment type="similarity">
    <text evidence="2">Belongs to the NlpA lipoprotein family.</text>
</comment>